<dbReference type="Proteomes" id="UP000186940">
    <property type="component" value="Unassembled WGS sequence"/>
</dbReference>
<evidence type="ECO:0000313" key="8">
    <source>
        <dbReference type="EMBL" id="OFV68493.1"/>
    </source>
</evidence>
<name>A0A1F2PB69_9EURY</name>
<dbReference type="InterPro" id="IPR005467">
    <property type="entry name" value="His_kinase_dom"/>
</dbReference>
<dbReference type="SMART" id="SM00388">
    <property type="entry name" value="HisKA"/>
    <property type="match status" value="1"/>
</dbReference>
<keyword evidence="3" id="KW-0597">Phosphoprotein</keyword>
<dbReference type="PANTHER" id="PTHR43711:SF31">
    <property type="entry name" value="HISTIDINE KINASE"/>
    <property type="match status" value="1"/>
</dbReference>
<dbReference type="InterPro" id="IPR036890">
    <property type="entry name" value="HATPase_C_sf"/>
</dbReference>
<evidence type="ECO:0000256" key="1">
    <source>
        <dbReference type="ARBA" id="ARBA00000085"/>
    </source>
</evidence>
<dbReference type="InterPro" id="IPR004358">
    <property type="entry name" value="Sig_transdc_His_kin-like_C"/>
</dbReference>
<dbReference type="EMBL" id="LYOS01000001">
    <property type="protein sequence ID" value="OFV68493.1"/>
    <property type="molecule type" value="Genomic_DNA"/>
</dbReference>
<dbReference type="FunFam" id="3.30.565.10:FF:000006">
    <property type="entry name" value="Sensor histidine kinase WalK"/>
    <property type="match status" value="1"/>
</dbReference>
<comment type="caution">
    <text evidence="8">The sequence shown here is derived from an EMBL/GenBank/DDBJ whole genome shotgun (WGS) entry which is preliminary data.</text>
</comment>
<dbReference type="AlphaFoldDB" id="A0A1F2PB69"/>
<dbReference type="SUPFAM" id="SSF55874">
    <property type="entry name" value="ATPase domain of HSP90 chaperone/DNA topoisomerase II/histidine kinase"/>
    <property type="match status" value="1"/>
</dbReference>
<dbReference type="PANTHER" id="PTHR43711">
    <property type="entry name" value="TWO-COMPONENT HISTIDINE KINASE"/>
    <property type="match status" value="1"/>
</dbReference>
<dbReference type="Gene3D" id="1.10.287.130">
    <property type="match status" value="1"/>
</dbReference>
<dbReference type="Gene3D" id="3.30.565.10">
    <property type="entry name" value="Histidine kinase-like ATPase, C-terminal domain"/>
    <property type="match status" value="1"/>
</dbReference>
<dbReference type="SUPFAM" id="SSF47384">
    <property type="entry name" value="Homodimeric domain of signal transducing histidine kinase"/>
    <property type="match status" value="1"/>
</dbReference>
<gene>
    <name evidence="8" type="ORF">SCAL_000169</name>
</gene>
<evidence type="ECO:0000313" key="9">
    <source>
        <dbReference type="Proteomes" id="UP000186940"/>
    </source>
</evidence>
<dbReference type="InterPro" id="IPR003594">
    <property type="entry name" value="HATPase_dom"/>
</dbReference>
<dbReference type="CDD" id="cd16922">
    <property type="entry name" value="HATPase_EvgS-ArcB-TorS-like"/>
    <property type="match status" value="1"/>
</dbReference>
<evidence type="ECO:0000259" key="7">
    <source>
        <dbReference type="PROSITE" id="PS50109"/>
    </source>
</evidence>
<reference evidence="8" key="1">
    <citation type="submission" date="2016-05" db="EMBL/GenBank/DDBJ databases">
        <title>Microbial consortia oxidize butane by reversing methanogenesis.</title>
        <authorList>
            <person name="Laso-Perez R."/>
            <person name="Richter M."/>
            <person name="Wegener G."/>
            <person name="Musat F."/>
        </authorList>
    </citation>
    <scope>NUCLEOTIDE SEQUENCE [LARGE SCALE GENOMIC DNA]</scope>
    <source>
        <strain evidence="8">BOX2</strain>
    </source>
</reference>
<sequence>MDKEELEQMVEMATIDLRNDKMRLAKAYEELKELDRMKTDFVSITAHELGTPLAIMRNNVEMLLDGTFGDLEDDQRESLSMIINNIERLIKLVQDVRDMSAIYGGRLRLDSEPTFIPELVRGIVDDLKSLAKTREHELELSISSDVSDFVCDRDRVTQVLNNLIHNAIKFTPKGGKIVVSVQKDESNSQNLLFKVEDNGIGISAEEQEKIFDHFYEGDTYLHHETGGSGLGLSIAKGIVEAHGGKIWVESTPEVGSKFYFTIPGGNK</sequence>
<dbReference type="CDD" id="cd00082">
    <property type="entry name" value="HisKA"/>
    <property type="match status" value="1"/>
</dbReference>
<evidence type="ECO:0000256" key="5">
    <source>
        <dbReference type="ARBA" id="ARBA00022777"/>
    </source>
</evidence>
<protein>
    <recommendedName>
        <fullName evidence="2">histidine kinase</fullName>
        <ecNumber evidence="2">2.7.13.3</ecNumber>
    </recommendedName>
</protein>
<keyword evidence="5 8" id="KW-0418">Kinase</keyword>
<keyword evidence="6" id="KW-0902">Two-component regulatory system</keyword>
<dbReference type="SMART" id="SM00387">
    <property type="entry name" value="HATPase_c"/>
    <property type="match status" value="1"/>
</dbReference>
<comment type="catalytic activity">
    <reaction evidence="1">
        <text>ATP + protein L-histidine = ADP + protein N-phospho-L-histidine.</text>
        <dbReference type="EC" id="2.7.13.3"/>
    </reaction>
</comment>
<proteinExistence type="predicted"/>
<keyword evidence="4" id="KW-0808">Transferase</keyword>
<feature type="domain" description="Histidine kinase" evidence="7">
    <location>
        <begin position="44"/>
        <end position="266"/>
    </location>
</feature>
<evidence type="ECO:0000256" key="4">
    <source>
        <dbReference type="ARBA" id="ARBA00022679"/>
    </source>
</evidence>
<dbReference type="InterPro" id="IPR003661">
    <property type="entry name" value="HisK_dim/P_dom"/>
</dbReference>
<evidence type="ECO:0000256" key="6">
    <source>
        <dbReference type="ARBA" id="ARBA00023012"/>
    </source>
</evidence>
<accession>A0A1F2PB69</accession>
<organism evidence="8 9">
    <name type="scientific">Candidatus Syntropharchaeum caldarium</name>
    <dbReference type="NCBI Taxonomy" id="1838285"/>
    <lineage>
        <taxon>Archaea</taxon>
        <taxon>Methanobacteriati</taxon>
        <taxon>Methanobacteriota</taxon>
        <taxon>Stenosarchaea group</taxon>
        <taxon>Methanomicrobia</taxon>
        <taxon>Methanosarcinales</taxon>
        <taxon>ANME-2 cluster</taxon>
        <taxon>Candidatus Syntropharchaeum</taxon>
    </lineage>
</organism>
<evidence type="ECO:0000256" key="3">
    <source>
        <dbReference type="ARBA" id="ARBA00022553"/>
    </source>
</evidence>
<dbReference type="PROSITE" id="PS50109">
    <property type="entry name" value="HIS_KIN"/>
    <property type="match status" value="1"/>
</dbReference>
<dbReference type="GO" id="GO:0000155">
    <property type="term" value="F:phosphorelay sensor kinase activity"/>
    <property type="evidence" value="ECO:0007669"/>
    <property type="project" value="InterPro"/>
</dbReference>
<dbReference type="EC" id="2.7.13.3" evidence="2"/>
<dbReference type="STRING" id="1838285.SCAL_000169"/>
<dbReference type="InterPro" id="IPR036097">
    <property type="entry name" value="HisK_dim/P_sf"/>
</dbReference>
<dbReference type="Pfam" id="PF00512">
    <property type="entry name" value="HisKA"/>
    <property type="match status" value="1"/>
</dbReference>
<dbReference type="PRINTS" id="PR00344">
    <property type="entry name" value="BCTRLSENSOR"/>
</dbReference>
<keyword evidence="9" id="KW-1185">Reference proteome</keyword>
<dbReference type="Pfam" id="PF02518">
    <property type="entry name" value="HATPase_c"/>
    <property type="match status" value="1"/>
</dbReference>
<evidence type="ECO:0000256" key="2">
    <source>
        <dbReference type="ARBA" id="ARBA00012438"/>
    </source>
</evidence>
<dbReference type="InterPro" id="IPR050736">
    <property type="entry name" value="Sensor_HK_Regulatory"/>
</dbReference>